<proteinExistence type="predicted"/>
<evidence type="ECO:0000313" key="2">
    <source>
        <dbReference type="EMBL" id="KAF8820478.1"/>
    </source>
</evidence>
<organism evidence="2 3">
    <name type="scientific">Cardiosporidium cionae</name>
    <dbReference type="NCBI Taxonomy" id="476202"/>
    <lineage>
        <taxon>Eukaryota</taxon>
        <taxon>Sar</taxon>
        <taxon>Alveolata</taxon>
        <taxon>Apicomplexa</taxon>
        <taxon>Aconoidasida</taxon>
        <taxon>Nephromycida</taxon>
        <taxon>Cardiosporidium</taxon>
    </lineage>
</organism>
<accession>A0ABQ7J900</accession>
<dbReference type="Proteomes" id="UP000823046">
    <property type="component" value="Unassembled WGS sequence"/>
</dbReference>
<dbReference type="Pfam" id="PF13001">
    <property type="entry name" value="ECM29_N"/>
    <property type="match status" value="1"/>
</dbReference>
<evidence type="ECO:0000313" key="3">
    <source>
        <dbReference type="Proteomes" id="UP000823046"/>
    </source>
</evidence>
<keyword evidence="3" id="KW-1185">Reference proteome</keyword>
<gene>
    <name evidence="2" type="ORF">IE077_000478</name>
</gene>
<evidence type="ECO:0000259" key="1">
    <source>
        <dbReference type="Pfam" id="PF13001"/>
    </source>
</evidence>
<sequence>MESEEWDTVCIHRKRQEYEASQMRLTLCNDQQFELAAVKVKTFILKRLLKKLVARSQCRDMLLPIVLKEIQVCPDVLKSSLIDIINHMLVRTRSILSVKPPLEKLVDICLEMESGGMEHNALLFRSIVSLFLEIALEREDKTCCLAAASNIIANFNKFKGSFRCYFLYFFILCLKKVDIQALTAEEWVSLFAKTKEVSTPASIDIFICACTEFFLLPVTFETAKSFSGLPVSSAMQWKKALIARKVTAENCTHLKRQLLSFFASMKNIYLSNEHLYIPLLVISCDVEESFQREGDSAVRRIRPSTNFDNEFLVKFIIKILLLEEPQRQILEYLTTVVSSPSVSSTHEKNGCETLATPCNPPLPSSAAAGSLAPLHSSALNSVAEALHPAKLEHPSFLTFDTGGAMSGRKTAVTPTLQIKLMEVLTSSNLCSKGDFFPYCMVIIRDALKAHSLLTCKAILALLSACITRSEKSTLETYGQWILDDLQDNFFHTIEKLADPSISSAYDCIIQLLERVSKTMAFLPIIIPLAIKLFRLLNISEDPLQHTSMSNATLLLRTLLLFLSPSPILQTLHTSMKEGNTSRGNYWIRGSTLPYPYCNTLLATFDRFSLLAVSSERLHAEIVKWSSTVFSCTHPASWFYALRFLQNSMVEFTDLVRPTNRRVHSNEPIDWLSFFPQFMRFASQRLLYDYKRIPHVPHSLAILNDIYAEAITPYHPIAFDWYKWAVEAVVLPEMQTTEKTREVCPYPATMPPVDFIKCVKSMALFVLHGLKQATRVGIVFTPSLEHSAFPMPGDRHDGVNSFMEGCYLLFVFVDPLLSVIAKPNTSLPSTSIPLVETPTASSLPGATEAIDIPVASLYAFTLL</sequence>
<protein>
    <recommendedName>
        <fullName evidence="1">Proteasome component Ecm29 N-terminal domain-containing protein</fullName>
    </recommendedName>
</protein>
<feature type="domain" description="Proteasome component Ecm29 N-terminal" evidence="1">
    <location>
        <begin position="61"/>
        <end position="537"/>
    </location>
</feature>
<reference evidence="2 3" key="1">
    <citation type="journal article" date="2020" name="bioRxiv">
        <title>Metabolic contributions of an alphaproteobacterial endosymbiont in the apicomplexan Cardiosporidium cionae.</title>
        <authorList>
            <person name="Hunter E.S."/>
            <person name="Paight C.J."/>
            <person name="Lane C.E."/>
        </authorList>
    </citation>
    <scope>NUCLEOTIDE SEQUENCE [LARGE SCALE GENOMIC DNA]</scope>
    <source>
        <strain evidence="2">ESH_2018</strain>
    </source>
</reference>
<name>A0ABQ7J900_9APIC</name>
<dbReference type="EMBL" id="JADAQX010000375">
    <property type="protein sequence ID" value="KAF8820478.1"/>
    <property type="molecule type" value="Genomic_DNA"/>
</dbReference>
<comment type="caution">
    <text evidence="2">The sequence shown here is derived from an EMBL/GenBank/DDBJ whole genome shotgun (WGS) entry which is preliminary data.</text>
</comment>
<dbReference type="InterPro" id="IPR024372">
    <property type="entry name" value="Ecm29_N"/>
</dbReference>